<sequence length="358" mass="39076">MPKRTFISTHFIRCLSIAAFGLFVVGCTPANSEEPRNVVQPVKLLEIPDIDVPKLDSFIAEIDATDRATLSFQVAGEIAQIKVKMGEQVTAGALLAELDPTDYQLALDAKQAEYELASTAFQRALALYKQKLISADVFDQREADFKATSAALAQAKTNLAYTKITAPFDGVVSWSWVKEHQVVANNQPVLNLINNDVMDVVFSVPVSYVERYGLQHIASSDLGVVMDIHRSVVIPAQFKEISTQPDLDINSFRATATIVRPTELNLFSGMTAQVQLPNPTTGLGYKMADTAWISRTDHSGKLFRFIPESKTIESVEVVLNDEGLIVEGLSGGDLIVEAGVAQLAHGQQVKAWQKEAGI</sequence>
<dbReference type="RefSeq" id="WP_075710942.1">
    <property type="nucleotide sequence ID" value="NZ_MJMJ01000045.1"/>
</dbReference>
<dbReference type="AlphaFoldDB" id="A0A1Q9HAB4"/>
<evidence type="ECO:0000259" key="3">
    <source>
        <dbReference type="Pfam" id="PF25917"/>
    </source>
</evidence>
<dbReference type="InterPro" id="IPR058625">
    <property type="entry name" value="MdtA-like_BSH"/>
</dbReference>
<reference evidence="4 5" key="1">
    <citation type="submission" date="2016-09" db="EMBL/GenBank/DDBJ databases">
        <title>Genomic Taxonomy of the Vibrionaceae.</title>
        <authorList>
            <person name="Gonzalez-Castillo A."/>
            <person name="Gomez-Gil B."/>
            <person name="Enciso-Ibarra K."/>
        </authorList>
    </citation>
    <scope>NUCLEOTIDE SEQUENCE [LARGE SCALE GENOMIC DNA]</scope>
    <source>
        <strain evidence="4 5">CAIM 703</strain>
    </source>
</reference>
<dbReference type="Gene3D" id="2.40.420.20">
    <property type="match status" value="1"/>
</dbReference>
<feature type="signal peptide" evidence="2">
    <location>
        <begin position="1"/>
        <end position="30"/>
    </location>
</feature>
<dbReference type="EMBL" id="MJMJ01000045">
    <property type="protein sequence ID" value="OLQ85925.1"/>
    <property type="molecule type" value="Genomic_DNA"/>
</dbReference>
<dbReference type="Gene3D" id="1.10.287.470">
    <property type="entry name" value="Helix hairpin bin"/>
    <property type="match status" value="1"/>
</dbReference>
<dbReference type="NCBIfam" id="TIGR01730">
    <property type="entry name" value="RND_mfp"/>
    <property type="match status" value="1"/>
</dbReference>
<dbReference type="Gene3D" id="2.40.50.100">
    <property type="match status" value="1"/>
</dbReference>
<feature type="chain" id="PRO_5012525586" evidence="2">
    <location>
        <begin position="31"/>
        <end position="358"/>
    </location>
</feature>
<comment type="caution">
    <text evidence="4">The sequence shown here is derived from an EMBL/GenBank/DDBJ whole genome shotgun (WGS) entry which is preliminary data.</text>
</comment>
<dbReference type="Proteomes" id="UP000186313">
    <property type="component" value="Unassembled WGS sequence"/>
</dbReference>
<dbReference type="PROSITE" id="PS51257">
    <property type="entry name" value="PROKAR_LIPOPROTEIN"/>
    <property type="match status" value="1"/>
</dbReference>
<evidence type="ECO:0000313" key="4">
    <source>
        <dbReference type="EMBL" id="OLQ85925.1"/>
    </source>
</evidence>
<comment type="similarity">
    <text evidence="1">Belongs to the membrane fusion protein (MFP) (TC 8.A.1) family.</text>
</comment>
<accession>A0A1Q9HAB4</accession>
<dbReference type="SUPFAM" id="SSF111369">
    <property type="entry name" value="HlyD-like secretion proteins"/>
    <property type="match status" value="1"/>
</dbReference>
<dbReference type="Pfam" id="PF25917">
    <property type="entry name" value="BSH_RND"/>
    <property type="match status" value="1"/>
</dbReference>
<feature type="domain" description="Multidrug resistance protein MdtA-like barrel-sandwich hybrid" evidence="3">
    <location>
        <begin position="68"/>
        <end position="191"/>
    </location>
</feature>
<protein>
    <submittedName>
        <fullName evidence="4">Efflux transporter periplasmic adaptor subunit</fullName>
    </submittedName>
</protein>
<evidence type="ECO:0000256" key="1">
    <source>
        <dbReference type="ARBA" id="ARBA00009477"/>
    </source>
</evidence>
<dbReference type="GO" id="GO:0015562">
    <property type="term" value="F:efflux transmembrane transporter activity"/>
    <property type="evidence" value="ECO:0007669"/>
    <property type="project" value="TreeGrafter"/>
</dbReference>
<dbReference type="InterPro" id="IPR006143">
    <property type="entry name" value="RND_pump_MFP"/>
</dbReference>
<evidence type="ECO:0000313" key="5">
    <source>
        <dbReference type="Proteomes" id="UP000186313"/>
    </source>
</evidence>
<name>A0A1Q9HAB4_9VIBR</name>
<evidence type="ECO:0000256" key="2">
    <source>
        <dbReference type="SAM" id="SignalP"/>
    </source>
</evidence>
<dbReference type="OrthoDB" id="1185083at2"/>
<gene>
    <name evidence="4" type="ORF">BIY22_13660</name>
</gene>
<dbReference type="PANTHER" id="PTHR30469:SF20">
    <property type="entry name" value="EFFLUX RND TRANSPORTER PERIPLASMIC ADAPTOR SUBUNIT"/>
    <property type="match status" value="1"/>
</dbReference>
<proteinExistence type="inferred from homology"/>
<dbReference type="PANTHER" id="PTHR30469">
    <property type="entry name" value="MULTIDRUG RESISTANCE PROTEIN MDTA"/>
    <property type="match status" value="1"/>
</dbReference>
<dbReference type="Gene3D" id="2.40.30.170">
    <property type="match status" value="1"/>
</dbReference>
<dbReference type="STRING" id="1381081.BIY22_13660"/>
<dbReference type="GO" id="GO:1990281">
    <property type="term" value="C:efflux pump complex"/>
    <property type="evidence" value="ECO:0007669"/>
    <property type="project" value="TreeGrafter"/>
</dbReference>
<organism evidence="4 5">
    <name type="scientific">Vibrio panuliri</name>
    <dbReference type="NCBI Taxonomy" id="1381081"/>
    <lineage>
        <taxon>Bacteria</taxon>
        <taxon>Pseudomonadati</taxon>
        <taxon>Pseudomonadota</taxon>
        <taxon>Gammaproteobacteria</taxon>
        <taxon>Vibrionales</taxon>
        <taxon>Vibrionaceae</taxon>
        <taxon>Vibrio</taxon>
    </lineage>
</organism>
<keyword evidence="2" id="KW-0732">Signal</keyword>